<dbReference type="InterPro" id="IPR032675">
    <property type="entry name" value="LRR_dom_sf"/>
</dbReference>
<evidence type="ECO:0000256" key="4">
    <source>
        <dbReference type="ARBA" id="ARBA00022737"/>
    </source>
</evidence>
<dbReference type="PANTHER" id="PTHR46545:SF1">
    <property type="entry name" value="LEUCINE-RICH REPEAT-CONTAINING PROTEIN 51"/>
    <property type="match status" value="1"/>
</dbReference>
<comment type="subcellular location">
    <subcellularLocation>
        <location evidence="1">Cytoplasm</location>
    </subcellularLocation>
</comment>
<dbReference type="Gene3D" id="3.80.10.10">
    <property type="entry name" value="Ribonuclease Inhibitor"/>
    <property type="match status" value="1"/>
</dbReference>
<protein>
    <submittedName>
        <fullName evidence="5">Uncharacterized protein</fullName>
    </submittedName>
</protein>
<evidence type="ECO:0000256" key="3">
    <source>
        <dbReference type="ARBA" id="ARBA00022614"/>
    </source>
</evidence>
<evidence type="ECO:0000256" key="1">
    <source>
        <dbReference type="ARBA" id="ARBA00004496"/>
    </source>
</evidence>
<name>A0A1X7SD79_AMPQE</name>
<dbReference type="eggNOG" id="KOG1644">
    <property type="taxonomic scope" value="Eukaryota"/>
</dbReference>
<dbReference type="SUPFAM" id="SSF52058">
    <property type="entry name" value="L domain-like"/>
    <property type="match status" value="1"/>
</dbReference>
<keyword evidence="3" id="KW-0433">Leucine-rich repeat</keyword>
<dbReference type="OrthoDB" id="676979at2759"/>
<dbReference type="InParanoid" id="A0A1X7SD79"/>
<sequence length="58" mass="6490">MIHGNNIKRLKEVDKLVALTRLKSLSLHGNPTESVSGYRQYIVHSHTTAADCGLQWSD</sequence>
<dbReference type="EnsemblMetazoa" id="Aqu2.1.00018_001">
    <property type="protein sequence ID" value="Aqu2.1.00018_001"/>
    <property type="gene ID" value="Aqu2.1.00018"/>
</dbReference>
<keyword evidence="2" id="KW-0963">Cytoplasm</keyword>
<proteinExistence type="predicted"/>
<dbReference type="GO" id="GO:0005737">
    <property type="term" value="C:cytoplasm"/>
    <property type="evidence" value="ECO:0007669"/>
    <property type="project" value="UniProtKB-SubCell"/>
</dbReference>
<organism evidence="5">
    <name type="scientific">Amphimedon queenslandica</name>
    <name type="common">Sponge</name>
    <dbReference type="NCBI Taxonomy" id="400682"/>
    <lineage>
        <taxon>Eukaryota</taxon>
        <taxon>Metazoa</taxon>
        <taxon>Porifera</taxon>
        <taxon>Demospongiae</taxon>
        <taxon>Heteroscleromorpha</taxon>
        <taxon>Haplosclerida</taxon>
        <taxon>Niphatidae</taxon>
        <taxon>Amphimedon</taxon>
    </lineage>
</organism>
<dbReference type="STRING" id="400682.A0A1X7SD79"/>
<dbReference type="PANTHER" id="PTHR46545">
    <property type="entry name" value="LEUCINE-RICH REPEAT-CONTAINING PROTEIN 51"/>
    <property type="match status" value="1"/>
</dbReference>
<reference evidence="5" key="1">
    <citation type="submission" date="2017-05" db="UniProtKB">
        <authorList>
            <consortium name="EnsemblMetazoa"/>
        </authorList>
    </citation>
    <scope>IDENTIFICATION</scope>
</reference>
<keyword evidence="4" id="KW-0677">Repeat</keyword>
<evidence type="ECO:0000313" key="5">
    <source>
        <dbReference type="EnsemblMetazoa" id="Aqu2.1.00018_001"/>
    </source>
</evidence>
<dbReference type="AlphaFoldDB" id="A0A1X7SD79"/>
<accession>A0A1X7SD79</accession>
<evidence type="ECO:0000256" key="2">
    <source>
        <dbReference type="ARBA" id="ARBA00022490"/>
    </source>
</evidence>